<evidence type="ECO:0000256" key="2">
    <source>
        <dbReference type="ARBA" id="ARBA00005991"/>
    </source>
</evidence>
<feature type="compositionally biased region" description="Basic and acidic residues" evidence="5">
    <location>
        <begin position="225"/>
        <end position="235"/>
    </location>
</feature>
<dbReference type="Proteomes" id="UP000287166">
    <property type="component" value="Unassembled WGS sequence"/>
</dbReference>
<feature type="compositionally biased region" description="Low complexity" evidence="5">
    <location>
        <begin position="260"/>
        <end position="291"/>
    </location>
</feature>
<accession>A0A401GMZ0</accession>
<dbReference type="PANTHER" id="PTHR13112">
    <property type="entry name" value="UPF3 REGULATOR OF NONSENSE TRANSCRIPTS-LIKE PROTEIN"/>
    <property type="match status" value="1"/>
</dbReference>
<feature type="compositionally biased region" description="Basic residues" evidence="5">
    <location>
        <begin position="249"/>
        <end position="259"/>
    </location>
</feature>
<dbReference type="GeneID" id="38780493"/>
<dbReference type="EMBL" id="BFAD01000005">
    <property type="protein sequence ID" value="GBE83576.1"/>
    <property type="molecule type" value="Genomic_DNA"/>
</dbReference>
<gene>
    <name evidence="7" type="ORF">SCP_0506310</name>
</gene>
<evidence type="ECO:0000313" key="8">
    <source>
        <dbReference type="Proteomes" id="UP000287166"/>
    </source>
</evidence>
<feature type="compositionally biased region" description="Basic and acidic residues" evidence="5">
    <location>
        <begin position="370"/>
        <end position="385"/>
    </location>
</feature>
<dbReference type="GO" id="GO:0000184">
    <property type="term" value="P:nuclear-transcribed mRNA catabolic process, nonsense-mediated decay"/>
    <property type="evidence" value="ECO:0007669"/>
    <property type="project" value="UniProtKB-KW"/>
</dbReference>
<evidence type="ECO:0000256" key="1">
    <source>
        <dbReference type="ARBA" id="ARBA00004123"/>
    </source>
</evidence>
<evidence type="ECO:0000256" key="3">
    <source>
        <dbReference type="ARBA" id="ARBA00023161"/>
    </source>
</evidence>
<comment type="caution">
    <text evidence="7">The sequence shown here is derived from an EMBL/GenBank/DDBJ whole genome shotgun (WGS) entry which is preliminary data.</text>
</comment>
<feature type="compositionally biased region" description="Low complexity" evidence="5">
    <location>
        <begin position="321"/>
        <end position="338"/>
    </location>
</feature>
<feature type="region of interest" description="Disordered" evidence="5">
    <location>
        <begin position="195"/>
        <end position="429"/>
    </location>
</feature>
<organism evidence="7 8">
    <name type="scientific">Sparassis crispa</name>
    <dbReference type="NCBI Taxonomy" id="139825"/>
    <lineage>
        <taxon>Eukaryota</taxon>
        <taxon>Fungi</taxon>
        <taxon>Dikarya</taxon>
        <taxon>Basidiomycota</taxon>
        <taxon>Agaricomycotina</taxon>
        <taxon>Agaricomycetes</taxon>
        <taxon>Polyporales</taxon>
        <taxon>Sparassidaceae</taxon>
        <taxon>Sparassis</taxon>
    </lineage>
</organism>
<evidence type="ECO:0000256" key="5">
    <source>
        <dbReference type="SAM" id="MobiDB-lite"/>
    </source>
</evidence>
<dbReference type="GO" id="GO:0045727">
    <property type="term" value="P:positive regulation of translation"/>
    <property type="evidence" value="ECO:0007669"/>
    <property type="project" value="TreeGrafter"/>
</dbReference>
<feature type="compositionally biased region" description="Low complexity" evidence="5">
    <location>
        <begin position="388"/>
        <end position="400"/>
    </location>
</feature>
<dbReference type="GO" id="GO:0005737">
    <property type="term" value="C:cytoplasm"/>
    <property type="evidence" value="ECO:0007669"/>
    <property type="project" value="TreeGrafter"/>
</dbReference>
<dbReference type="CDD" id="cd12455">
    <property type="entry name" value="RRM_like_Smg4_UPF3"/>
    <property type="match status" value="1"/>
</dbReference>
<evidence type="ECO:0000313" key="7">
    <source>
        <dbReference type="EMBL" id="GBE83576.1"/>
    </source>
</evidence>
<dbReference type="OrthoDB" id="18087at2759"/>
<dbReference type="PANTHER" id="PTHR13112:SF0">
    <property type="entry name" value="FI21285P1"/>
    <property type="match status" value="1"/>
</dbReference>
<keyword evidence="8" id="KW-1185">Reference proteome</keyword>
<evidence type="ECO:0000256" key="4">
    <source>
        <dbReference type="ARBA" id="ARBA00023242"/>
    </source>
</evidence>
<keyword evidence="3" id="KW-0866">Nonsense-mediated mRNA decay</keyword>
<keyword evidence="4" id="KW-0539">Nucleus</keyword>
<dbReference type="InterPro" id="IPR035979">
    <property type="entry name" value="RBD_domain_sf"/>
</dbReference>
<dbReference type="InParanoid" id="A0A401GMZ0"/>
<protein>
    <recommendedName>
        <fullName evidence="6">UPF3 domain-containing protein</fullName>
    </recommendedName>
</protein>
<feature type="region of interest" description="Disordered" evidence="5">
    <location>
        <begin position="1"/>
        <end position="34"/>
    </location>
</feature>
<sequence>MSPTEHGNAAPAPNLKPKAKEKEKKAKVVNKPQSDRLKTVVRRLPPNLPEDVFWQSVQKWVTDDTVQWKVYYQGKFKKRLNKENIPSRAYITFKDEEILGEFSREYDGHMFRDKAGNESIAVVEFAPYQKIPAEKKKADSRLATIEKDEDYISFLESLKDSSTKPFDAENLDTLIAAAQPPPPPTTTPLLEALKAEKSAQKDKEAIVRNHPHYKDQAGPTGHSAGKKEDAKKKGEMPAQKPAESQTSKKAAKKAAKAAHQHQQQQGQPGAPSVNAPAKAAATGAPAKQPAGSTQPKAPRPPRERQQHKLSPSNPTATAVGDPPTTASADAPAAQSDTPVQPAPARRTRPMLGLASRQFEAALSEAGVGPGERKSKREREKGRALPDEGAAAASGTTPSSSNMDTSPKRKGRAEKRPAVPNAALLPQISRAPLVTSAAPAPAPFILQRDGQQQPPKILTRPGDGQLDDSGLPQEDSGAVRGGPRPRGRGRGRGGMRGSG</sequence>
<dbReference type="Gene3D" id="3.30.70.330">
    <property type="match status" value="1"/>
</dbReference>
<comment type="subcellular location">
    <subcellularLocation>
        <location evidence="1">Nucleus</location>
    </subcellularLocation>
</comment>
<dbReference type="GO" id="GO:0005730">
    <property type="term" value="C:nucleolus"/>
    <property type="evidence" value="ECO:0007669"/>
    <property type="project" value="TreeGrafter"/>
</dbReference>
<dbReference type="GO" id="GO:0003729">
    <property type="term" value="F:mRNA binding"/>
    <property type="evidence" value="ECO:0007669"/>
    <property type="project" value="TreeGrafter"/>
</dbReference>
<name>A0A401GMZ0_9APHY</name>
<feature type="domain" description="UPF3" evidence="6">
    <location>
        <begin position="35"/>
        <end position="197"/>
    </location>
</feature>
<feature type="compositionally biased region" description="Basic residues" evidence="5">
    <location>
        <begin position="482"/>
        <end position="492"/>
    </location>
</feature>
<dbReference type="RefSeq" id="XP_027614489.1">
    <property type="nucleotide sequence ID" value="XM_027758688.1"/>
</dbReference>
<dbReference type="InterPro" id="IPR005120">
    <property type="entry name" value="UPF3_dom"/>
</dbReference>
<dbReference type="AlphaFoldDB" id="A0A401GMZ0"/>
<comment type="similarity">
    <text evidence="2">Belongs to the RENT3 family.</text>
</comment>
<dbReference type="SUPFAM" id="SSF54928">
    <property type="entry name" value="RNA-binding domain, RBD"/>
    <property type="match status" value="1"/>
</dbReference>
<evidence type="ECO:0000259" key="6">
    <source>
        <dbReference type="Pfam" id="PF03467"/>
    </source>
</evidence>
<dbReference type="InterPro" id="IPR012677">
    <property type="entry name" value="Nucleotide-bd_a/b_plait_sf"/>
</dbReference>
<dbReference type="Pfam" id="PF03467">
    <property type="entry name" value="Smg4_UPF3"/>
    <property type="match status" value="1"/>
</dbReference>
<reference evidence="7 8" key="1">
    <citation type="journal article" date="2018" name="Sci. Rep.">
        <title>Genome sequence of the cauliflower mushroom Sparassis crispa (Hanabiratake) and its association with beneficial usage.</title>
        <authorList>
            <person name="Kiyama R."/>
            <person name="Furutani Y."/>
            <person name="Kawaguchi K."/>
            <person name="Nakanishi T."/>
        </authorList>
    </citation>
    <scope>NUCLEOTIDE SEQUENCE [LARGE SCALE GENOMIC DNA]</scope>
</reference>
<feature type="compositionally biased region" description="Basic and acidic residues" evidence="5">
    <location>
        <begin position="195"/>
        <end position="215"/>
    </location>
</feature>
<feature type="region of interest" description="Disordered" evidence="5">
    <location>
        <begin position="441"/>
        <end position="498"/>
    </location>
</feature>
<dbReference type="InterPro" id="IPR039722">
    <property type="entry name" value="Upf3"/>
</dbReference>
<dbReference type="STRING" id="139825.A0A401GMZ0"/>
<proteinExistence type="inferred from homology"/>